<evidence type="ECO:0000256" key="1">
    <source>
        <dbReference type="ARBA" id="ARBA00038310"/>
    </source>
</evidence>
<protein>
    <submittedName>
        <fullName evidence="3">Amidohydrolase family protein</fullName>
    </submittedName>
</protein>
<reference evidence="3 4" key="1">
    <citation type="submission" date="2023-08" db="EMBL/GenBank/DDBJ databases">
        <title>Pseudoalteromonas haloplanktis LL1 genome.</title>
        <authorList>
            <person name="Wu S."/>
        </authorList>
    </citation>
    <scope>NUCLEOTIDE SEQUENCE [LARGE SCALE GENOMIC DNA]</scope>
    <source>
        <strain evidence="3 4">LL1</strain>
    </source>
</reference>
<dbReference type="InterPro" id="IPR006680">
    <property type="entry name" value="Amidohydro-rel"/>
</dbReference>
<dbReference type="PANTHER" id="PTHR43569:SF2">
    <property type="entry name" value="AMIDOHYDROLASE-RELATED DOMAIN-CONTAINING PROTEIN"/>
    <property type="match status" value="1"/>
</dbReference>
<dbReference type="EMBL" id="JAVIFY010000015">
    <property type="protein sequence ID" value="MDQ9093376.1"/>
    <property type="molecule type" value="Genomic_DNA"/>
</dbReference>
<dbReference type="PANTHER" id="PTHR43569">
    <property type="entry name" value="AMIDOHYDROLASE"/>
    <property type="match status" value="1"/>
</dbReference>
<dbReference type="Gene3D" id="3.20.20.140">
    <property type="entry name" value="Metal-dependent hydrolases"/>
    <property type="match status" value="1"/>
</dbReference>
<dbReference type="SUPFAM" id="SSF51556">
    <property type="entry name" value="Metallo-dependent hydrolases"/>
    <property type="match status" value="1"/>
</dbReference>
<comment type="caution">
    <text evidence="3">The sequence shown here is derived from an EMBL/GenBank/DDBJ whole genome shotgun (WGS) entry which is preliminary data.</text>
</comment>
<gene>
    <name evidence="3" type="ORF">RC083_17490</name>
</gene>
<feature type="domain" description="Amidohydrolase-related" evidence="2">
    <location>
        <begin position="162"/>
        <end position="253"/>
    </location>
</feature>
<evidence type="ECO:0000259" key="2">
    <source>
        <dbReference type="Pfam" id="PF04909"/>
    </source>
</evidence>
<organism evidence="3 4">
    <name type="scientific">Pseudoalteromonas haloplanktis</name>
    <name type="common">Alteromonas haloplanktis</name>
    <dbReference type="NCBI Taxonomy" id="228"/>
    <lineage>
        <taxon>Bacteria</taxon>
        <taxon>Pseudomonadati</taxon>
        <taxon>Pseudomonadota</taxon>
        <taxon>Gammaproteobacteria</taxon>
        <taxon>Alteromonadales</taxon>
        <taxon>Pseudoalteromonadaceae</taxon>
        <taxon>Pseudoalteromonas</taxon>
    </lineage>
</organism>
<sequence length="280" mass="31920">MSERIIDPHVHFFNLAQGQYDWLQGNNPVSWPNLAKIKAPITAAQLQQQTQFELAGLVHIEAGYDNQQPINELLWLAEHLADQNYKAISFAKIDGHPSNFNAAITALSHPSLIGIRDITQGSDAIRLSNSNCLENLALLSSEQLIFEAQFAIENLAITQHIVNYCHQLPQLQIVINHAGLPNDLLDWQQGIRQLAQIANCRIKFSGFELFPALSQNLQQLCFEFIIKHFGLHRVMFASNFPVCQINASYQQCWHSHYQRCTSDNMWSQLSYKNAQYCYQV</sequence>
<accession>A0ABU1BHZ6</accession>
<dbReference type="RefSeq" id="WP_016709149.1">
    <property type="nucleotide sequence ID" value="NZ_JAVIFY010000015.1"/>
</dbReference>
<keyword evidence="4" id="KW-1185">Reference proteome</keyword>
<dbReference type="Pfam" id="PF04909">
    <property type="entry name" value="Amidohydro_2"/>
    <property type="match status" value="1"/>
</dbReference>
<proteinExistence type="inferred from homology"/>
<comment type="similarity">
    <text evidence="1">Belongs to the metallo-dependent hydrolases superfamily.</text>
</comment>
<name>A0ABU1BHZ6_PSEHA</name>
<dbReference type="InterPro" id="IPR032466">
    <property type="entry name" value="Metal_Hydrolase"/>
</dbReference>
<dbReference type="InterPro" id="IPR052350">
    <property type="entry name" value="Metallo-dep_Lactonases"/>
</dbReference>
<evidence type="ECO:0000313" key="3">
    <source>
        <dbReference type="EMBL" id="MDQ9093376.1"/>
    </source>
</evidence>
<evidence type="ECO:0000313" key="4">
    <source>
        <dbReference type="Proteomes" id="UP001226574"/>
    </source>
</evidence>
<dbReference type="Proteomes" id="UP001226574">
    <property type="component" value="Unassembled WGS sequence"/>
</dbReference>